<gene>
    <name evidence="1" type="ORF">BpHYR1_008431</name>
</gene>
<sequence>MIKNQVFESSIALTLTVELNGKIIVAKERKNFFYILNLIFVKRYGNFEGINTEKINITHSPKIKLNCYNRQPLQNSAKKDFLNNKFIENCKNPNLLLHINKTTSKIGLHLFNQQASLIKTKKSTQTRSESQLNGSFKNLFWHSDERAGKIKNNEDIKFEVADLEAINYSCFHLN</sequence>
<protein>
    <submittedName>
        <fullName evidence="1">Uncharacterized protein</fullName>
    </submittedName>
</protein>
<organism evidence="1 2">
    <name type="scientific">Brachionus plicatilis</name>
    <name type="common">Marine rotifer</name>
    <name type="synonym">Brachionus muelleri</name>
    <dbReference type="NCBI Taxonomy" id="10195"/>
    <lineage>
        <taxon>Eukaryota</taxon>
        <taxon>Metazoa</taxon>
        <taxon>Spiralia</taxon>
        <taxon>Gnathifera</taxon>
        <taxon>Rotifera</taxon>
        <taxon>Eurotatoria</taxon>
        <taxon>Monogononta</taxon>
        <taxon>Pseudotrocha</taxon>
        <taxon>Ploima</taxon>
        <taxon>Brachionidae</taxon>
        <taxon>Brachionus</taxon>
    </lineage>
</organism>
<dbReference type="Proteomes" id="UP000276133">
    <property type="component" value="Unassembled WGS sequence"/>
</dbReference>
<keyword evidence="2" id="KW-1185">Reference proteome</keyword>
<dbReference type="EMBL" id="REGN01001707">
    <property type="protein sequence ID" value="RNA33047.1"/>
    <property type="molecule type" value="Genomic_DNA"/>
</dbReference>
<comment type="caution">
    <text evidence="1">The sequence shown here is derived from an EMBL/GenBank/DDBJ whole genome shotgun (WGS) entry which is preliminary data.</text>
</comment>
<evidence type="ECO:0000313" key="2">
    <source>
        <dbReference type="Proteomes" id="UP000276133"/>
    </source>
</evidence>
<proteinExistence type="predicted"/>
<name>A0A3M7SBM3_BRAPC</name>
<accession>A0A3M7SBM3</accession>
<dbReference type="AlphaFoldDB" id="A0A3M7SBM3"/>
<reference evidence="1 2" key="1">
    <citation type="journal article" date="2018" name="Sci. Rep.">
        <title>Genomic signatures of local adaptation to the degree of environmental predictability in rotifers.</title>
        <authorList>
            <person name="Franch-Gras L."/>
            <person name="Hahn C."/>
            <person name="Garcia-Roger E.M."/>
            <person name="Carmona M.J."/>
            <person name="Serra M."/>
            <person name="Gomez A."/>
        </authorList>
    </citation>
    <scope>NUCLEOTIDE SEQUENCE [LARGE SCALE GENOMIC DNA]</scope>
    <source>
        <strain evidence="1">HYR1</strain>
    </source>
</reference>
<evidence type="ECO:0000313" key="1">
    <source>
        <dbReference type="EMBL" id="RNA33047.1"/>
    </source>
</evidence>